<dbReference type="OrthoDB" id="76676at2759"/>
<dbReference type="SUPFAM" id="SSF50916">
    <property type="entry name" value="Rap30/74 interaction domains"/>
    <property type="match status" value="1"/>
</dbReference>
<keyword evidence="6 8" id="KW-0539">Nucleus</keyword>
<evidence type="ECO:0000256" key="7">
    <source>
        <dbReference type="ARBA" id="ARBA00025232"/>
    </source>
</evidence>
<organism evidence="10 11">
    <name type="scientific">Hermetia illucens</name>
    <name type="common">Black soldier fly</name>
    <dbReference type="NCBI Taxonomy" id="343691"/>
    <lineage>
        <taxon>Eukaryota</taxon>
        <taxon>Metazoa</taxon>
        <taxon>Ecdysozoa</taxon>
        <taxon>Arthropoda</taxon>
        <taxon>Hexapoda</taxon>
        <taxon>Insecta</taxon>
        <taxon>Pterygota</taxon>
        <taxon>Neoptera</taxon>
        <taxon>Endopterygota</taxon>
        <taxon>Diptera</taxon>
        <taxon>Brachycera</taxon>
        <taxon>Stratiomyomorpha</taxon>
        <taxon>Stratiomyidae</taxon>
        <taxon>Hermetiinae</taxon>
        <taxon>Hermetia</taxon>
    </lineage>
</organism>
<keyword evidence="5 8" id="KW-0804">Transcription</keyword>
<accession>A0A7R8Z279</accession>
<dbReference type="CDD" id="cd00240">
    <property type="entry name" value="TFIIFa"/>
    <property type="match status" value="1"/>
</dbReference>
<proteinExistence type="inferred from homology"/>
<dbReference type="SUPFAM" id="SSF46785">
    <property type="entry name" value="Winged helix' DNA-binding domain"/>
    <property type="match status" value="1"/>
</dbReference>
<keyword evidence="3 8" id="KW-0805">Transcription regulation</keyword>
<dbReference type="AlphaFoldDB" id="A0A7R8Z279"/>
<dbReference type="InParanoid" id="A0A7R8Z279"/>
<sequence>MNNRMSQGISPAMPQTMSKLPVSGGSFKSFAPINSGVPTQTGSSAAASGGSAPAHVQEFVIRVPKNIRKKHHVMRFNATLNVDFSQWRMVKMERENNMKEFRGMEEDTPKFGAGSEYNRDLKEEVRRKKFGIVAKKYKAEAQPWILKVGGKTNKKFKGIREGGVGENAAFYVFTHAPDGAIEAYPLHEWYNFQPIQRYKSLSAEEAEQEFGRRKKIMNYFSLMLRKRLKGDEEEEQDPEEAKAKGAAKKSKELKISDMDEWIESEDDSDGSDEEKEKKEEDSDDDSKKKKGKKNAPEKKKKREVDDEAFEESDDGDEEGRELDYISDSSEEEPDPEAKVNKELTSVAEEDALRKLLTSDEEEEEEKKSGEESEKEDEDKKKEPKETKESKEKKKKKNKKKGKEEKKGKQNSSTDSSSDSSDSEPETKKRKRDTNSANNSRSASPSLSQSEASKRKLPTLNEATTSENSNSPVSTPAKKQKLETPSLPATFAGVVNANSKDDFGITEEAVRRYLMRKPMTATELLTKFKNKKTGVSSERLVETMTQILKKINPVKQTIQGKMYLSIKVNK</sequence>
<feature type="region of interest" description="Disordered" evidence="9">
    <location>
        <begin position="1"/>
        <end position="23"/>
    </location>
</feature>
<evidence type="ECO:0000256" key="8">
    <source>
        <dbReference type="RuleBase" id="RU366044"/>
    </source>
</evidence>
<feature type="region of interest" description="Disordered" evidence="9">
    <location>
        <begin position="229"/>
        <end position="484"/>
    </location>
</feature>
<evidence type="ECO:0000313" key="11">
    <source>
        <dbReference type="Proteomes" id="UP000594454"/>
    </source>
</evidence>
<dbReference type="GO" id="GO:0003677">
    <property type="term" value="F:DNA binding"/>
    <property type="evidence" value="ECO:0007669"/>
    <property type="project" value="UniProtKB-KW"/>
</dbReference>
<dbReference type="InterPro" id="IPR036390">
    <property type="entry name" value="WH_DNA-bd_sf"/>
</dbReference>
<dbReference type="Pfam" id="PF05793">
    <property type="entry name" value="TFIIF_alpha"/>
    <property type="match status" value="1"/>
</dbReference>
<feature type="compositionally biased region" description="Polar residues" evidence="9">
    <location>
        <begin position="460"/>
        <end position="473"/>
    </location>
</feature>
<feature type="compositionally biased region" description="Acidic residues" evidence="9">
    <location>
        <begin position="305"/>
        <end position="320"/>
    </location>
</feature>
<dbReference type="GO" id="GO:0016251">
    <property type="term" value="F:RNA polymerase II general transcription initiation factor activity"/>
    <property type="evidence" value="ECO:0007669"/>
    <property type="project" value="TreeGrafter"/>
</dbReference>
<feature type="compositionally biased region" description="Basic and acidic residues" evidence="9">
    <location>
        <begin position="365"/>
        <end position="391"/>
    </location>
</feature>
<feature type="compositionally biased region" description="Polar residues" evidence="9">
    <location>
        <begin position="1"/>
        <end position="18"/>
    </location>
</feature>
<dbReference type="FunCoup" id="A0A7R8Z279">
    <property type="interactions" value="1457"/>
</dbReference>
<feature type="compositionally biased region" description="Acidic residues" evidence="9">
    <location>
        <begin position="258"/>
        <end position="273"/>
    </location>
</feature>
<feature type="compositionally biased region" description="Low complexity" evidence="9">
    <location>
        <begin position="434"/>
        <end position="450"/>
    </location>
</feature>
<comment type="similarity">
    <text evidence="2 8">Belongs to the TFIIF alpha subunit family.</text>
</comment>
<gene>
    <name evidence="10" type="ORF">HERILL_LOCUS15055</name>
</gene>
<protein>
    <recommendedName>
        <fullName evidence="8">Transcription initiation factor IIF subunit alpha</fullName>
    </recommendedName>
</protein>
<dbReference type="EMBL" id="LR899014">
    <property type="protein sequence ID" value="CAD7092718.1"/>
    <property type="molecule type" value="Genomic_DNA"/>
</dbReference>
<feature type="compositionally biased region" description="Basic residues" evidence="9">
    <location>
        <begin position="288"/>
        <end position="301"/>
    </location>
</feature>
<dbReference type="Gene3D" id="1.10.10.10">
    <property type="entry name" value="Winged helix-like DNA-binding domain superfamily/Winged helix DNA-binding domain"/>
    <property type="match status" value="1"/>
</dbReference>
<evidence type="ECO:0000256" key="9">
    <source>
        <dbReference type="SAM" id="MobiDB-lite"/>
    </source>
</evidence>
<name>A0A7R8Z279_HERIL</name>
<dbReference type="GO" id="GO:0001096">
    <property type="term" value="F:TFIIF-class transcription factor complex binding"/>
    <property type="evidence" value="ECO:0007669"/>
    <property type="project" value="TreeGrafter"/>
</dbReference>
<dbReference type="GO" id="GO:0032968">
    <property type="term" value="P:positive regulation of transcription elongation by RNA polymerase II"/>
    <property type="evidence" value="ECO:0007669"/>
    <property type="project" value="InterPro"/>
</dbReference>
<evidence type="ECO:0000256" key="6">
    <source>
        <dbReference type="ARBA" id="ARBA00023242"/>
    </source>
</evidence>
<evidence type="ECO:0000256" key="5">
    <source>
        <dbReference type="ARBA" id="ARBA00023163"/>
    </source>
</evidence>
<dbReference type="PANTHER" id="PTHR13011">
    <property type="entry name" value="TFIIF-ALPHA"/>
    <property type="match status" value="1"/>
</dbReference>
<evidence type="ECO:0000256" key="2">
    <source>
        <dbReference type="ARBA" id="ARBA00005249"/>
    </source>
</evidence>
<dbReference type="PANTHER" id="PTHR13011:SF0">
    <property type="entry name" value="GENERAL TRANSCRIPTION FACTOR IIF SUBUNIT 1"/>
    <property type="match status" value="1"/>
</dbReference>
<dbReference type="Proteomes" id="UP000594454">
    <property type="component" value="Chromosome 6"/>
</dbReference>
<evidence type="ECO:0000256" key="1">
    <source>
        <dbReference type="ARBA" id="ARBA00004123"/>
    </source>
</evidence>
<dbReference type="InterPro" id="IPR008851">
    <property type="entry name" value="TFIIF-alpha"/>
</dbReference>
<comment type="function">
    <text evidence="7 8">TFIIF is a general transcription initiation factor that binds to RNA polymerase II and helps to recruit it to the initiation complex in collaboration with TFIIB. It promotes transcription elongation.</text>
</comment>
<feature type="compositionally biased region" description="Basic and acidic residues" evidence="9">
    <location>
        <begin position="239"/>
        <end position="257"/>
    </location>
</feature>
<evidence type="ECO:0000313" key="10">
    <source>
        <dbReference type="EMBL" id="CAD7092718.1"/>
    </source>
</evidence>
<dbReference type="GO" id="GO:0006367">
    <property type="term" value="P:transcription initiation at RNA polymerase II promoter"/>
    <property type="evidence" value="ECO:0007669"/>
    <property type="project" value="InterPro"/>
</dbReference>
<dbReference type="OMA" id="VTCGKTM"/>
<keyword evidence="4 8" id="KW-0238">DNA-binding</keyword>
<evidence type="ECO:0000256" key="4">
    <source>
        <dbReference type="ARBA" id="ARBA00023125"/>
    </source>
</evidence>
<dbReference type="InterPro" id="IPR036388">
    <property type="entry name" value="WH-like_DNA-bd_sf"/>
</dbReference>
<keyword evidence="11" id="KW-1185">Reference proteome</keyword>
<dbReference type="InterPro" id="IPR011039">
    <property type="entry name" value="TFIIF_interaction"/>
</dbReference>
<comment type="subcellular location">
    <subcellularLocation>
        <location evidence="1 8">Nucleus</location>
    </subcellularLocation>
</comment>
<reference evidence="10 11" key="1">
    <citation type="submission" date="2020-11" db="EMBL/GenBank/DDBJ databases">
        <authorList>
            <person name="Wallbank WR R."/>
            <person name="Pardo Diaz C."/>
            <person name="Kozak K."/>
            <person name="Martin S."/>
            <person name="Jiggins C."/>
            <person name="Moest M."/>
            <person name="Warren A I."/>
            <person name="Generalovic N T."/>
            <person name="Byers J.R.P. K."/>
            <person name="Montejo-Kovacevich G."/>
            <person name="Yen C E."/>
        </authorList>
    </citation>
    <scope>NUCLEOTIDE SEQUENCE [LARGE SCALE GENOMIC DNA]</scope>
</reference>
<dbReference type="GO" id="GO:0005674">
    <property type="term" value="C:transcription factor TFIIF complex"/>
    <property type="evidence" value="ECO:0007669"/>
    <property type="project" value="TreeGrafter"/>
</dbReference>
<evidence type="ECO:0000256" key="3">
    <source>
        <dbReference type="ARBA" id="ARBA00023015"/>
    </source>
</evidence>